<proteinExistence type="predicted"/>
<name>A0A6N2S5F7_ANAHA</name>
<accession>A0A6N2S5F7</accession>
<sequence length="93" mass="11103">MLDVINICLKRIPMESRKHDYKNRTLAAARLRKELEMLSDKVKKLMNFGPHFHICDVSEITEDHIHLESWNHDIKKEEFVEIARLIEKDGYDI</sequence>
<dbReference type="EMBL" id="CACRSX010000018">
    <property type="protein sequence ID" value="VYS87978.1"/>
    <property type="molecule type" value="Genomic_DNA"/>
</dbReference>
<evidence type="ECO:0000313" key="1">
    <source>
        <dbReference type="EMBL" id="VYS87978.1"/>
    </source>
</evidence>
<dbReference type="AlphaFoldDB" id="A0A6N2S5F7"/>
<gene>
    <name evidence="1" type="ORF">AHLFYP4_00754</name>
</gene>
<organism evidence="1">
    <name type="scientific">Anaerostipes hadrus</name>
    <dbReference type="NCBI Taxonomy" id="649756"/>
    <lineage>
        <taxon>Bacteria</taxon>
        <taxon>Bacillati</taxon>
        <taxon>Bacillota</taxon>
        <taxon>Clostridia</taxon>
        <taxon>Lachnospirales</taxon>
        <taxon>Lachnospiraceae</taxon>
        <taxon>Anaerostipes</taxon>
    </lineage>
</organism>
<protein>
    <submittedName>
        <fullName evidence="1">Uncharacterized protein</fullName>
    </submittedName>
</protein>
<reference evidence="1" key="1">
    <citation type="submission" date="2019-11" db="EMBL/GenBank/DDBJ databases">
        <authorList>
            <person name="Feng L."/>
        </authorList>
    </citation>
    <scope>NUCLEOTIDE SEQUENCE</scope>
    <source>
        <strain evidence="1">AhadrusLFYP4</strain>
    </source>
</reference>